<dbReference type="InterPro" id="IPR020069">
    <property type="entry name" value="Ribosomal_bL9_C"/>
</dbReference>
<comment type="similarity">
    <text evidence="1 7">Belongs to the bacterial ribosomal protein bL9 family.</text>
</comment>
<dbReference type="SUPFAM" id="SSF55658">
    <property type="entry name" value="L9 N-domain-like"/>
    <property type="match status" value="1"/>
</dbReference>
<evidence type="ECO:0000256" key="5">
    <source>
        <dbReference type="ARBA" id="ARBA00023274"/>
    </source>
</evidence>
<keyword evidence="2 7" id="KW-0699">rRNA-binding</keyword>
<sequence>MAKIILTQEVSGLGSAGDVIEVKDGYARNFLLPQGHAIAWTRGAEKEVESIKAARKARSARDLGHAGEIKAKLEAAPVAVKVRAGKDGRLFGAVTVADIAGALEASTGEAIDKRAIAVGAAIKSLGAHSVAVKLHDEVSAQVSLNVVSA</sequence>
<dbReference type="AlphaFoldDB" id="A0A3G9J1T2"/>
<dbReference type="PANTHER" id="PTHR21368">
    <property type="entry name" value="50S RIBOSOMAL PROTEIN L9"/>
    <property type="match status" value="1"/>
</dbReference>
<keyword evidence="10" id="KW-1185">Reference proteome</keyword>
<dbReference type="HAMAP" id="MF_00503">
    <property type="entry name" value="Ribosomal_bL9"/>
    <property type="match status" value="1"/>
</dbReference>
<keyword evidence="5 7" id="KW-0687">Ribonucleoprotein</keyword>
<dbReference type="InterPro" id="IPR036791">
    <property type="entry name" value="Ribosomal_bL9_C_sf"/>
</dbReference>
<dbReference type="GO" id="GO:0005840">
    <property type="term" value="C:ribosome"/>
    <property type="evidence" value="ECO:0007669"/>
    <property type="project" value="UniProtKB-KW"/>
</dbReference>
<dbReference type="GO" id="GO:0019843">
    <property type="term" value="F:rRNA binding"/>
    <property type="evidence" value="ECO:0007669"/>
    <property type="project" value="UniProtKB-UniRule"/>
</dbReference>
<dbReference type="SUPFAM" id="SSF55653">
    <property type="entry name" value="Ribosomal protein L9 C-domain"/>
    <property type="match status" value="1"/>
</dbReference>
<dbReference type="InterPro" id="IPR020594">
    <property type="entry name" value="Ribosomal_bL9_bac/chp"/>
</dbReference>
<evidence type="ECO:0000256" key="4">
    <source>
        <dbReference type="ARBA" id="ARBA00022980"/>
    </source>
</evidence>
<gene>
    <name evidence="7 9" type="primary">rplI</name>
    <name evidence="9" type="ORF">Back2_17010</name>
</gene>
<proteinExistence type="inferred from homology"/>
<dbReference type="GO" id="GO:0003735">
    <property type="term" value="F:structural constituent of ribosome"/>
    <property type="evidence" value="ECO:0007669"/>
    <property type="project" value="InterPro"/>
</dbReference>
<dbReference type="Gene3D" id="3.10.430.100">
    <property type="entry name" value="Ribosomal protein L9, C-terminal domain"/>
    <property type="match status" value="1"/>
</dbReference>
<dbReference type="GO" id="GO:0006412">
    <property type="term" value="P:translation"/>
    <property type="evidence" value="ECO:0007669"/>
    <property type="project" value="UniProtKB-UniRule"/>
</dbReference>
<dbReference type="FunFam" id="3.40.5.10:FF:000003">
    <property type="entry name" value="50S ribosomal protein L9"/>
    <property type="match status" value="1"/>
</dbReference>
<evidence type="ECO:0000256" key="3">
    <source>
        <dbReference type="ARBA" id="ARBA00022884"/>
    </source>
</evidence>
<dbReference type="OrthoDB" id="9788336at2"/>
<accession>A0A3G9J1T2</accession>
<evidence type="ECO:0000256" key="7">
    <source>
        <dbReference type="HAMAP-Rule" id="MF_00503"/>
    </source>
</evidence>
<dbReference type="InterPro" id="IPR020070">
    <property type="entry name" value="Ribosomal_bL9_N"/>
</dbReference>
<evidence type="ECO:0000256" key="1">
    <source>
        <dbReference type="ARBA" id="ARBA00010605"/>
    </source>
</evidence>
<evidence type="ECO:0000256" key="2">
    <source>
        <dbReference type="ARBA" id="ARBA00022730"/>
    </source>
</evidence>
<name>A0A3G9J1T2_9ACTN</name>
<protein>
    <recommendedName>
        <fullName evidence="6 7">Large ribosomal subunit protein bL9</fullName>
    </recommendedName>
</protein>
<evidence type="ECO:0000313" key="9">
    <source>
        <dbReference type="EMBL" id="BBH17414.1"/>
    </source>
</evidence>
<dbReference type="Pfam" id="PF01281">
    <property type="entry name" value="Ribosomal_L9_N"/>
    <property type="match status" value="1"/>
</dbReference>
<comment type="function">
    <text evidence="7">Binds to the 23S rRNA.</text>
</comment>
<evidence type="ECO:0000259" key="8">
    <source>
        <dbReference type="PROSITE" id="PS00651"/>
    </source>
</evidence>
<dbReference type="PROSITE" id="PS00651">
    <property type="entry name" value="RIBOSOMAL_L9"/>
    <property type="match status" value="1"/>
</dbReference>
<dbReference type="InterPro" id="IPR009027">
    <property type="entry name" value="Ribosomal_bL9/RNase_H1_N"/>
</dbReference>
<evidence type="ECO:0000313" key="10">
    <source>
        <dbReference type="Proteomes" id="UP000271573"/>
    </source>
</evidence>
<dbReference type="Proteomes" id="UP000271573">
    <property type="component" value="Chromosome"/>
</dbReference>
<keyword evidence="3 7" id="KW-0694">RNA-binding</keyword>
<dbReference type="RefSeq" id="WP_125568553.1">
    <property type="nucleotide sequence ID" value="NZ_AP019307.1"/>
</dbReference>
<reference evidence="9 10" key="1">
    <citation type="submission" date="2018-11" db="EMBL/GenBank/DDBJ databases">
        <title>Complete genome sequence of Nocardioides baekrokdamisoli strain KCTC 39748.</title>
        <authorList>
            <person name="Kang S.W."/>
            <person name="Lee K.C."/>
            <person name="Kim K.K."/>
            <person name="Kim J.S."/>
            <person name="Kim D.S."/>
            <person name="Ko S.H."/>
            <person name="Yang S.H."/>
            <person name="Shin Y.K."/>
            <person name="Lee J.S."/>
        </authorList>
    </citation>
    <scope>NUCLEOTIDE SEQUENCE [LARGE SCALE GENOMIC DNA]</scope>
    <source>
        <strain evidence="9 10">KCTC 39748</strain>
    </source>
</reference>
<dbReference type="GO" id="GO:1990904">
    <property type="term" value="C:ribonucleoprotein complex"/>
    <property type="evidence" value="ECO:0007669"/>
    <property type="project" value="UniProtKB-KW"/>
</dbReference>
<dbReference type="NCBIfam" id="TIGR00158">
    <property type="entry name" value="L9"/>
    <property type="match status" value="1"/>
</dbReference>
<dbReference type="KEGG" id="nbe:Back2_17010"/>
<dbReference type="Gene3D" id="3.40.5.10">
    <property type="entry name" value="Ribosomal protein L9, N-terminal domain"/>
    <property type="match status" value="1"/>
</dbReference>
<dbReference type="EMBL" id="AP019307">
    <property type="protein sequence ID" value="BBH17414.1"/>
    <property type="molecule type" value="Genomic_DNA"/>
</dbReference>
<feature type="domain" description="Ribosomal protein L9" evidence="8">
    <location>
        <begin position="14"/>
        <end position="41"/>
    </location>
</feature>
<dbReference type="InterPro" id="IPR036935">
    <property type="entry name" value="Ribosomal_bL9_N_sf"/>
</dbReference>
<dbReference type="Pfam" id="PF03948">
    <property type="entry name" value="Ribosomal_L9_C"/>
    <property type="match status" value="1"/>
</dbReference>
<keyword evidence="4 7" id="KW-0689">Ribosomal protein</keyword>
<dbReference type="InterPro" id="IPR000244">
    <property type="entry name" value="Ribosomal_bL9"/>
</dbReference>
<organism evidence="9 10">
    <name type="scientific">Nocardioides baekrokdamisoli</name>
    <dbReference type="NCBI Taxonomy" id="1804624"/>
    <lineage>
        <taxon>Bacteria</taxon>
        <taxon>Bacillati</taxon>
        <taxon>Actinomycetota</taxon>
        <taxon>Actinomycetes</taxon>
        <taxon>Propionibacteriales</taxon>
        <taxon>Nocardioidaceae</taxon>
        <taxon>Nocardioides</taxon>
    </lineage>
</organism>
<evidence type="ECO:0000256" key="6">
    <source>
        <dbReference type="ARBA" id="ARBA00035292"/>
    </source>
</evidence>